<organism evidence="1 2">
    <name type="scientific">Trichonephila clavata</name>
    <name type="common">Joro spider</name>
    <name type="synonym">Nephila clavata</name>
    <dbReference type="NCBI Taxonomy" id="2740835"/>
    <lineage>
        <taxon>Eukaryota</taxon>
        <taxon>Metazoa</taxon>
        <taxon>Ecdysozoa</taxon>
        <taxon>Arthropoda</taxon>
        <taxon>Chelicerata</taxon>
        <taxon>Arachnida</taxon>
        <taxon>Araneae</taxon>
        <taxon>Araneomorphae</taxon>
        <taxon>Entelegynae</taxon>
        <taxon>Araneoidea</taxon>
        <taxon>Nephilidae</taxon>
        <taxon>Trichonephila</taxon>
    </lineage>
</organism>
<evidence type="ECO:0000313" key="1">
    <source>
        <dbReference type="EMBL" id="GFQ74139.1"/>
    </source>
</evidence>
<accession>A0A8X6GUT0</accession>
<dbReference type="AlphaFoldDB" id="A0A8X6GUT0"/>
<proteinExistence type="predicted"/>
<dbReference type="EMBL" id="BMAO01011495">
    <property type="protein sequence ID" value="GFQ74139.1"/>
    <property type="molecule type" value="Genomic_DNA"/>
</dbReference>
<dbReference type="Proteomes" id="UP000887116">
    <property type="component" value="Unassembled WGS sequence"/>
</dbReference>
<sequence length="82" mass="9295">MRAAIGKTRLIGVGAEDRWAFWRSNTGTHVSSPSNLYDVGKQLLRREFRSGVMRGKASGQDLKWEEKRKAKGESWKTLGWGD</sequence>
<keyword evidence="2" id="KW-1185">Reference proteome</keyword>
<gene>
    <name evidence="1" type="ORF">TNCT_229991</name>
</gene>
<evidence type="ECO:0000313" key="2">
    <source>
        <dbReference type="Proteomes" id="UP000887116"/>
    </source>
</evidence>
<comment type="caution">
    <text evidence="1">The sequence shown here is derived from an EMBL/GenBank/DDBJ whole genome shotgun (WGS) entry which is preliminary data.</text>
</comment>
<protein>
    <submittedName>
        <fullName evidence="1">Uncharacterized protein</fullName>
    </submittedName>
</protein>
<reference evidence="1" key="1">
    <citation type="submission" date="2020-07" db="EMBL/GenBank/DDBJ databases">
        <title>Multicomponent nature underlies the extraordinary mechanical properties of spider dragline silk.</title>
        <authorList>
            <person name="Kono N."/>
            <person name="Nakamura H."/>
            <person name="Mori M."/>
            <person name="Yoshida Y."/>
            <person name="Ohtoshi R."/>
            <person name="Malay A.D."/>
            <person name="Moran D.A.P."/>
            <person name="Tomita M."/>
            <person name="Numata K."/>
            <person name="Arakawa K."/>
        </authorList>
    </citation>
    <scope>NUCLEOTIDE SEQUENCE</scope>
</reference>
<name>A0A8X6GUT0_TRICU</name>